<comment type="caution">
    <text evidence="8">The sequence shown here is derived from an EMBL/GenBank/DDBJ whole genome shotgun (WGS) entry which is preliminary data.</text>
</comment>
<feature type="signal peptide" evidence="7">
    <location>
        <begin position="1"/>
        <end position="17"/>
    </location>
</feature>
<keyword evidence="7" id="KW-0732">Signal</keyword>
<dbReference type="OrthoDB" id="5390143at2759"/>
<proteinExistence type="predicted"/>
<keyword evidence="9" id="KW-1185">Reference proteome</keyword>
<dbReference type="GO" id="GO:0016020">
    <property type="term" value="C:membrane"/>
    <property type="evidence" value="ECO:0007669"/>
    <property type="project" value="UniProtKB-SubCell"/>
</dbReference>
<protein>
    <submittedName>
        <fullName evidence="8">Uncharacterized protein</fullName>
    </submittedName>
</protein>
<feature type="region of interest" description="Disordered" evidence="5">
    <location>
        <begin position="150"/>
        <end position="189"/>
    </location>
</feature>
<gene>
    <name evidence="8" type="ORF">G7Y89_g11591</name>
</gene>
<feature type="region of interest" description="Disordered" evidence="5">
    <location>
        <begin position="223"/>
        <end position="261"/>
    </location>
</feature>
<evidence type="ECO:0000256" key="2">
    <source>
        <dbReference type="ARBA" id="ARBA00022692"/>
    </source>
</evidence>
<dbReference type="PANTHER" id="PTHR15549">
    <property type="entry name" value="PAIRED IMMUNOGLOBULIN-LIKE TYPE 2 RECEPTOR"/>
    <property type="match status" value="1"/>
</dbReference>
<sequence>MLLVAFLNVLLVVAVAGTTTNQFIFPSPQDFNHADVDGSFAVGAVINILWETTWETVTLVIWQDGPLPFQYLPNSQQLVNATSFIWTVNLSGSGGNPQYNLRAGETFFFGLFQTGTQNIFESQFINITGNAVASPISSSTTAVQSSTASSIYSNPSFSNTSITPTSGSQTPSASPSSSQSAGEGSSTTNKTGLGVGLGMGLGAVIAGLGAGYFLYRRKRASAVEAPPSSEHPQEGPEVGQVVEASQETPKTQPHELEPAEQQAIYELFTPQ</sequence>
<comment type="subcellular location">
    <subcellularLocation>
        <location evidence="1">Membrane</location>
        <topology evidence="1">Single-pass membrane protein</topology>
    </subcellularLocation>
</comment>
<organism evidence="8 9">
    <name type="scientific">Cudoniella acicularis</name>
    <dbReference type="NCBI Taxonomy" id="354080"/>
    <lineage>
        <taxon>Eukaryota</taxon>
        <taxon>Fungi</taxon>
        <taxon>Dikarya</taxon>
        <taxon>Ascomycota</taxon>
        <taxon>Pezizomycotina</taxon>
        <taxon>Leotiomycetes</taxon>
        <taxon>Helotiales</taxon>
        <taxon>Tricladiaceae</taxon>
        <taxon>Cudoniella</taxon>
    </lineage>
</organism>
<evidence type="ECO:0000256" key="4">
    <source>
        <dbReference type="ARBA" id="ARBA00023136"/>
    </source>
</evidence>
<evidence type="ECO:0000313" key="8">
    <source>
        <dbReference type="EMBL" id="KAF4626570.1"/>
    </source>
</evidence>
<feature type="compositionally biased region" description="Low complexity" evidence="5">
    <location>
        <begin position="163"/>
        <end position="188"/>
    </location>
</feature>
<keyword evidence="2 6" id="KW-0812">Transmembrane</keyword>
<evidence type="ECO:0000256" key="5">
    <source>
        <dbReference type="SAM" id="MobiDB-lite"/>
    </source>
</evidence>
<dbReference type="InterPro" id="IPR051694">
    <property type="entry name" value="Immunoregulatory_rcpt-like"/>
</dbReference>
<evidence type="ECO:0000256" key="3">
    <source>
        <dbReference type="ARBA" id="ARBA00022989"/>
    </source>
</evidence>
<feature type="compositionally biased region" description="Polar residues" evidence="5">
    <location>
        <begin position="151"/>
        <end position="162"/>
    </location>
</feature>
<evidence type="ECO:0000256" key="6">
    <source>
        <dbReference type="SAM" id="Phobius"/>
    </source>
</evidence>
<reference evidence="8 9" key="1">
    <citation type="submission" date="2020-03" db="EMBL/GenBank/DDBJ databases">
        <title>Draft Genome Sequence of Cudoniella acicularis.</title>
        <authorList>
            <person name="Buettner E."/>
            <person name="Kellner H."/>
        </authorList>
    </citation>
    <scope>NUCLEOTIDE SEQUENCE [LARGE SCALE GENOMIC DNA]</scope>
    <source>
        <strain evidence="8 9">DSM 108380</strain>
    </source>
</reference>
<keyword evidence="4 6" id="KW-0472">Membrane</keyword>
<evidence type="ECO:0000313" key="9">
    <source>
        <dbReference type="Proteomes" id="UP000566819"/>
    </source>
</evidence>
<dbReference type="EMBL" id="JAAMPI010001129">
    <property type="protein sequence ID" value="KAF4626570.1"/>
    <property type="molecule type" value="Genomic_DNA"/>
</dbReference>
<evidence type="ECO:0000256" key="7">
    <source>
        <dbReference type="SAM" id="SignalP"/>
    </source>
</evidence>
<feature type="chain" id="PRO_5034030987" evidence="7">
    <location>
        <begin position="18"/>
        <end position="271"/>
    </location>
</feature>
<dbReference type="Proteomes" id="UP000566819">
    <property type="component" value="Unassembled WGS sequence"/>
</dbReference>
<dbReference type="AlphaFoldDB" id="A0A8H4RAL0"/>
<keyword evidence="3 6" id="KW-1133">Transmembrane helix</keyword>
<name>A0A8H4RAL0_9HELO</name>
<accession>A0A8H4RAL0</accession>
<dbReference type="GO" id="GO:0071944">
    <property type="term" value="C:cell periphery"/>
    <property type="evidence" value="ECO:0007669"/>
    <property type="project" value="UniProtKB-ARBA"/>
</dbReference>
<feature type="transmembrane region" description="Helical" evidence="6">
    <location>
        <begin position="193"/>
        <end position="215"/>
    </location>
</feature>
<evidence type="ECO:0000256" key="1">
    <source>
        <dbReference type="ARBA" id="ARBA00004167"/>
    </source>
</evidence>